<keyword evidence="2 6" id="KW-1003">Cell membrane</keyword>
<dbReference type="Pfam" id="PF09335">
    <property type="entry name" value="VTT_dom"/>
    <property type="match status" value="1"/>
</dbReference>
<dbReference type="InterPro" id="IPR015414">
    <property type="entry name" value="TMEM64"/>
</dbReference>
<accession>A0A6N4SU89</accession>
<feature type="transmembrane region" description="Helical" evidence="6">
    <location>
        <begin position="31"/>
        <end position="54"/>
    </location>
</feature>
<gene>
    <name evidence="8" type="ordered locus">CHU_2631</name>
</gene>
<sequence>MSNSNINLMDEITKLKTFWINSTLKAKLSMIFLLAMYVLPIISNILLATLLVTYIDYIQQLDYITLIYWGILIFFTSTFSIISTTLLSVACGYLFGWIAFPVLLTMFTVSSLIGYFLGNVFDQQTIMSWIGANEVVYNFIEKLKKRMNFMVFVMRVTPVLPFTVTNVLCSYLSIPLKNYIGMSIVGISARLAVAVYTGTQISSIVNMEADPIYRYQKIGLFIVSLALFGILYYLVMKEKDKALDA</sequence>
<feature type="transmembrane region" description="Helical" evidence="6">
    <location>
        <begin position="94"/>
        <end position="117"/>
    </location>
</feature>
<feature type="transmembrane region" description="Helical" evidence="6">
    <location>
        <begin position="66"/>
        <end position="88"/>
    </location>
</feature>
<evidence type="ECO:0000256" key="2">
    <source>
        <dbReference type="ARBA" id="ARBA00022475"/>
    </source>
</evidence>
<dbReference type="GO" id="GO:0005886">
    <property type="term" value="C:plasma membrane"/>
    <property type="evidence" value="ECO:0007669"/>
    <property type="project" value="UniProtKB-SubCell"/>
</dbReference>
<organism evidence="8 9">
    <name type="scientific">Cytophaga hutchinsonii (strain ATCC 33406 / DSM 1761 / CIP 103989 / NBRC 15051 / NCIMB 9469 / D465)</name>
    <dbReference type="NCBI Taxonomy" id="269798"/>
    <lineage>
        <taxon>Bacteria</taxon>
        <taxon>Pseudomonadati</taxon>
        <taxon>Bacteroidota</taxon>
        <taxon>Cytophagia</taxon>
        <taxon>Cytophagales</taxon>
        <taxon>Cytophagaceae</taxon>
        <taxon>Cytophaga</taxon>
    </lineage>
</organism>
<keyword evidence="4 6" id="KW-1133">Transmembrane helix</keyword>
<evidence type="ECO:0000256" key="3">
    <source>
        <dbReference type="ARBA" id="ARBA00022692"/>
    </source>
</evidence>
<name>A0A6N4SU89_CYTH3</name>
<evidence type="ECO:0000313" key="9">
    <source>
        <dbReference type="Proteomes" id="UP000001822"/>
    </source>
</evidence>
<dbReference type="Proteomes" id="UP000001822">
    <property type="component" value="Chromosome"/>
</dbReference>
<reference evidence="8 9" key="1">
    <citation type="journal article" date="2007" name="Appl. Environ. Microbiol.">
        <title>Genome sequence of the cellulolytic gliding bacterium Cytophaga hutchinsonii.</title>
        <authorList>
            <person name="Xie G."/>
            <person name="Bruce D.C."/>
            <person name="Challacombe J.F."/>
            <person name="Chertkov O."/>
            <person name="Detter J.C."/>
            <person name="Gilna P."/>
            <person name="Han C.S."/>
            <person name="Lucas S."/>
            <person name="Misra M."/>
            <person name="Myers G.L."/>
            <person name="Richardson P."/>
            <person name="Tapia R."/>
            <person name="Thayer N."/>
            <person name="Thompson L.S."/>
            <person name="Brettin T.S."/>
            <person name="Henrissat B."/>
            <person name="Wilson D.B."/>
            <person name="McBride M.J."/>
        </authorList>
    </citation>
    <scope>NUCLEOTIDE SEQUENCE [LARGE SCALE GENOMIC DNA]</scope>
    <source>
        <strain evidence="9">ATCC 33406 / DSM 1761 / CIP 103989 / NBRC 15051 / NCIMB 9469 / D465</strain>
    </source>
</reference>
<protein>
    <recommendedName>
        <fullName evidence="6">TVP38/TMEM64 family membrane protein</fullName>
    </recommendedName>
</protein>
<evidence type="ECO:0000256" key="6">
    <source>
        <dbReference type="RuleBase" id="RU366058"/>
    </source>
</evidence>
<evidence type="ECO:0000256" key="4">
    <source>
        <dbReference type="ARBA" id="ARBA00022989"/>
    </source>
</evidence>
<dbReference type="PANTHER" id="PTHR12677">
    <property type="entry name" value="GOLGI APPARATUS MEMBRANE PROTEIN TVP38-RELATED"/>
    <property type="match status" value="1"/>
</dbReference>
<evidence type="ECO:0000259" key="7">
    <source>
        <dbReference type="Pfam" id="PF09335"/>
    </source>
</evidence>
<feature type="transmembrane region" description="Helical" evidence="6">
    <location>
        <begin position="218"/>
        <end position="235"/>
    </location>
</feature>
<dbReference type="AlphaFoldDB" id="A0A6N4SU89"/>
<feature type="transmembrane region" description="Helical" evidence="6">
    <location>
        <begin position="179"/>
        <end position="197"/>
    </location>
</feature>
<feature type="domain" description="VTT" evidence="7">
    <location>
        <begin position="84"/>
        <end position="199"/>
    </location>
</feature>
<comment type="subcellular location">
    <subcellularLocation>
        <location evidence="1 6">Cell membrane</location>
        <topology evidence="1 6">Multi-pass membrane protein</topology>
    </subcellularLocation>
</comment>
<dbReference type="InterPro" id="IPR032816">
    <property type="entry name" value="VTT_dom"/>
</dbReference>
<evidence type="ECO:0000256" key="5">
    <source>
        <dbReference type="ARBA" id="ARBA00023136"/>
    </source>
</evidence>
<dbReference type="KEGG" id="chu:CHU_2631"/>
<dbReference type="EMBL" id="CP000383">
    <property type="protein sequence ID" value="ABG59883.1"/>
    <property type="molecule type" value="Genomic_DNA"/>
</dbReference>
<keyword evidence="9" id="KW-1185">Reference proteome</keyword>
<comment type="similarity">
    <text evidence="6">Belongs to the TVP38/TMEM64 family.</text>
</comment>
<keyword evidence="5 6" id="KW-0472">Membrane</keyword>
<feature type="transmembrane region" description="Helical" evidence="6">
    <location>
        <begin position="152"/>
        <end position="173"/>
    </location>
</feature>
<dbReference type="RefSeq" id="WP_011585993.1">
    <property type="nucleotide sequence ID" value="NC_008255.1"/>
</dbReference>
<proteinExistence type="inferred from homology"/>
<evidence type="ECO:0000256" key="1">
    <source>
        <dbReference type="ARBA" id="ARBA00004651"/>
    </source>
</evidence>
<keyword evidence="3 6" id="KW-0812">Transmembrane</keyword>
<evidence type="ECO:0000313" key="8">
    <source>
        <dbReference type="EMBL" id="ABG59883.1"/>
    </source>
</evidence>
<dbReference type="OrthoDB" id="6194207at2"/>
<dbReference type="PANTHER" id="PTHR12677:SF59">
    <property type="entry name" value="GOLGI APPARATUS MEMBRANE PROTEIN TVP38-RELATED"/>
    <property type="match status" value="1"/>
</dbReference>